<evidence type="ECO:0000256" key="2">
    <source>
        <dbReference type="ARBA" id="ARBA00001958"/>
    </source>
</evidence>
<comment type="subcellular location">
    <subcellularLocation>
        <location evidence="3 16">Cytoplasm</location>
    </subcellularLocation>
</comment>
<comment type="cofactor">
    <cofactor evidence="2">
        <name>K(+)</name>
        <dbReference type="ChEBI" id="CHEBI:29103"/>
    </cofactor>
</comment>
<feature type="active site" description="Proton acceptor" evidence="16">
    <location>
        <position position="104"/>
    </location>
</feature>
<gene>
    <name evidence="16" type="primary">coaX</name>
    <name evidence="17" type="ORF">SAMN06296416_103245</name>
</gene>
<comment type="catalytic activity">
    <reaction evidence="1 16">
        <text>(R)-pantothenate + ATP = (R)-4'-phosphopantothenate + ADP + H(+)</text>
        <dbReference type="Rhea" id="RHEA:16373"/>
        <dbReference type="ChEBI" id="CHEBI:10986"/>
        <dbReference type="ChEBI" id="CHEBI:15378"/>
        <dbReference type="ChEBI" id="CHEBI:29032"/>
        <dbReference type="ChEBI" id="CHEBI:30616"/>
        <dbReference type="ChEBI" id="CHEBI:456216"/>
        <dbReference type="EC" id="2.7.1.33"/>
    </reaction>
</comment>
<feature type="binding site" evidence="16">
    <location>
        <position position="95"/>
    </location>
    <ligand>
        <name>substrate</name>
    </ligand>
</feature>
<dbReference type="Proteomes" id="UP000219374">
    <property type="component" value="Unassembled WGS sequence"/>
</dbReference>
<feature type="binding site" evidence="16">
    <location>
        <position position="177"/>
    </location>
    <ligand>
        <name>substrate</name>
    </ligand>
</feature>
<dbReference type="OrthoDB" id="9781305at2"/>
<accession>A0A286D6N9</accession>
<comment type="subunit">
    <text evidence="5 16">Homodimer.</text>
</comment>
<evidence type="ECO:0000256" key="4">
    <source>
        <dbReference type="ARBA" id="ARBA00005225"/>
    </source>
</evidence>
<evidence type="ECO:0000256" key="6">
    <source>
        <dbReference type="ARBA" id="ARBA00012102"/>
    </source>
</evidence>
<dbReference type="GO" id="GO:0004594">
    <property type="term" value="F:pantothenate kinase activity"/>
    <property type="evidence" value="ECO:0007669"/>
    <property type="project" value="UniProtKB-UniRule"/>
</dbReference>
<dbReference type="GO" id="GO:0005524">
    <property type="term" value="F:ATP binding"/>
    <property type="evidence" value="ECO:0007669"/>
    <property type="project" value="UniProtKB-UniRule"/>
</dbReference>
<evidence type="ECO:0000256" key="15">
    <source>
        <dbReference type="ARBA" id="ARBA00040883"/>
    </source>
</evidence>
<keyword evidence="9 16" id="KW-0547">Nucleotide-binding</keyword>
<evidence type="ECO:0000256" key="3">
    <source>
        <dbReference type="ARBA" id="ARBA00004496"/>
    </source>
</evidence>
<dbReference type="AlphaFoldDB" id="A0A286D6N9"/>
<evidence type="ECO:0000313" key="18">
    <source>
        <dbReference type="Proteomes" id="UP000219374"/>
    </source>
</evidence>
<dbReference type="NCBIfam" id="TIGR00671">
    <property type="entry name" value="baf"/>
    <property type="match status" value="1"/>
</dbReference>
<evidence type="ECO:0000256" key="11">
    <source>
        <dbReference type="ARBA" id="ARBA00022840"/>
    </source>
</evidence>
<comment type="cofactor">
    <cofactor evidence="16">
        <name>NH4(+)</name>
        <dbReference type="ChEBI" id="CHEBI:28938"/>
    </cofactor>
    <cofactor evidence="16">
        <name>K(+)</name>
        <dbReference type="ChEBI" id="CHEBI:29103"/>
    </cofactor>
    <text evidence="16">A monovalent cation. Ammonium or potassium.</text>
</comment>
<evidence type="ECO:0000256" key="12">
    <source>
        <dbReference type="ARBA" id="ARBA00022958"/>
    </source>
</evidence>
<keyword evidence="10 16" id="KW-0418">Kinase</keyword>
<dbReference type="PANTHER" id="PTHR34265:SF1">
    <property type="entry name" value="TYPE III PANTOTHENATE KINASE"/>
    <property type="match status" value="1"/>
</dbReference>
<feature type="binding site" evidence="16">
    <location>
        <begin position="102"/>
        <end position="105"/>
    </location>
    <ligand>
        <name>substrate</name>
    </ligand>
</feature>
<dbReference type="GO" id="GO:0005737">
    <property type="term" value="C:cytoplasm"/>
    <property type="evidence" value="ECO:0007669"/>
    <property type="project" value="UniProtKB-SubCell"/>
</dbReference>
<dbReference type="EMBL" id="OCND01000003">
    <property type="protein sequence ID" value="SOD54322.1"/>
    <property type="molecule type" value="Genomic_DNA"/>
</dbReference>
<evidence type="ECO:0000256" key="13">
    <source>
        <dbReference type="ARBA" id="ARBA00022993"/>
    </source>
</evidence>
<dbReference type="InterPro" id="IPR004619">
    <property type="entry name" value="Type_III_PanK"/>
</dbReference>
<evidence type="ECO:0000256" key="7">
    <source>
        <dbReference type="ARBA" id="ARBA00022490"/>
    </source>
</evidence>
<evidence type="ECO:0000256" key="5">
    <source>
        <dbReference type="ARBA" id="ARBA00011738"/>
    </source>
</evidence>
<evidence type="ECO:0000256" key="8">
    <source>
        <dbReference type="ARBA" id="ARBA00022679"/>
    </source>
</evidence>
<keyword evidence="11 16" id="KW-0067">ATP-binding</keyword>
<evidence type="ECO:0000256" key="16">
    <source>
        <dbReference type="HAMAP-Rule" id="MF_01274"/>
    </source>
</evidence>
<dbReference type="InterPro" id="IPR043129">
    <property type="entry name" value="ATPase_NBD"/>
</dbReference>
<comment type="caution">
    <text evidence="16">Lacks conserved residue(s) required for the propagation of feature annotation.</text>
</comment>
<dbReference type="Pfam" id="PF03309">
    <property type="entry name" value="Pan_kinase"/>
    <property type="match status" value="1"/>
</dbReference>
<evidence type="ECO:0000256" key="14">
    <source>
        <dbReference type="ARBA" id="ARBA00038036"/>
    </source>
</evidence>
<evidence type="ECO:0000313" key="17">
    <source>
        <dbReference type="EMBL" id="SOD54322.1"/>
    </source>
</evidence>
<dbReference type="PANTHER" id="PTHR34265">
    <property type="entry name" value="TYPE III PANTOTHENATE KINASE"/>
    <property type="match status" value="1"/>
</dbReference>
<keyword evidence="18" id="KW-1185">Reference proteome</keyword>
<evidence type="ECO:0000256" key="1">
    <source>
        <dbReference type="ARBA" id="ARBA00001206"/>
    </source>
</evidence>
<reference evidence="17 18" key="1">
    <citation type="submission" date="2017-09" db="EMBL/GenBank/DDBJ databases">
        <authorList>
            <person name="Ehlers B."/>
            <person name="Leendertz F.H."/>
        </authorList>
    </citation>
    <scope>NUCLEOTIDE SEQUENCE [LARGE SCALE GENOMIC DNA]</scope>
    <source>
        <strain evidence="17 18">CGMCC 1.10978</strain>
    </source>
</reference>
<evidence type="ECO:0000256" key="10">
    <source>
        <dbReference type="ARBA" id="ARBA00022777"/>
    </source>
</evidence>
<comment type="function">
    <text evidence="16">Catalyzes the phosphorylation of pantothenate (Pan), the first step in CoA biosynthesis.</text>
</comment>
<comment type="similarity">
    <text evidence="14 16">Belongs to the type III pantothenate kinase family.</text>
</comment>
<name>A0A286D6N9_9GAMM</name>
<proteinExistence type="inferred from homology"/>
<keyword evidence="8 16" id="KW-0808">Transferase</keyword>
<keyword evidence="12 16" id="KW-0630">Potassium</keyword>
<sequence>MSHWLFDLGNTRLKCARMRHGGGLEEATAFGHDQAAFVDALRRHLDAHQASGSACLASVASPALSAGVLEVLTARFQRISVARTQPRFAGVRIAYAEPARLGVDRFLALVAAHARAARPQLIVGVGTAVTVDLLDADGRHLGGRIAPSPRLMREALQRAAAQLPAQGGRYREFADDTEDALASGCDGAAVALIERSRDRAASLLGQVPALLLHGGGADALSPHLPDADSAPSLVLEGLAQWALAGIPGPRR</sequence>
<organism evidence="17 18">
    <name type="scientific">Pseudoxanthomonas wuyuanensis</name>
    <dbReference type="NCBI Taxonomy" id="1073196"/>
    <lineage>
        <taxon>Bacteria</taxon>
        <taxon>Pseudomonadati</taxon>
        <taxon>Pseudomonadota</taxon>
        <taxon>Gammaproteobacteria</taxon>
        <taxon>Lysobacterales</taxon>
        <taxon>Lysobacteraceae</taxon>
        <taxon>Pseudoxanthomonas</taxon>
    </lineage>
</organism>
<feature type="binding site" evidence="16">
    <location>
        <begin position="7"/>
        <end position="14"/>
    </location>
    <ligand>
        <name>ATP</name>
        <dbReference type="ChEBI" id="CHEBI:30616"/>
    </ligand>
</feature>
<feature type="binding site" evidence="16">
    <location>
        <position position="127"/>
    </location>
    <ligand>
        <name>ATP</name>
        <dbReference type="ChEBI" id="CHEBI:30616"/>
    </ligand>
</feature>
<dbReference type="EC" id="2.7.1.33" evidence="6 16"/>
<dbReference type="CDD" id="cd24015">
    <property type="entry name" value="ASKHA_NBD_PanK-III"/>
    <property type="match status" value="1"/>
</dbReference>
<dbReference type="RefSeq" id="WP_097121549.1">
    <property type="nucleotide sequence ID" value="NZ_OCND01000003.1"/>
</dbReference>
<evidence type="ECO:0000256" key="9">
    <source>
        <dbReference type="ARBA" id="ARBA00022741"/>
    </source>
</evidence>
<keyword evidence="7 16" id="KW-0963">Cytoplasm</keyword>
<dbReference type="HAMAP" id="MF_01274">
    <property type="entry name" value="Pantothen_kinase_3"/>
    <property type="match status" value="1"/>
</dbReference>
<dbReference type="SUPFAM" id="SSF53067">
    <property type="entry name" value="Actin-like ATPase domain"/>
    <property type="match status" value="2"/>
</dbReference>
<comment type="pathway">
    <text evidence="4 16">Cofactor biosynthesis; coenzyme A biosynthesis; CoA from (R)-pantothenate: step 1/5.</text>
</comment>
<dbReference type="UniPathway" id="UPA00241">
    <property type="reaction ID" value="UER00352"/>
</dbReference>
<dbReference type="GO" id="GO:0015937">
    <property type="term" value="P:coenzyme A biosynthetic process"/>
    <property type="evidence" value="ECO:0007669"/>
    <property type="project" value="UniProtKB-UniRule"/>
</dbReference>
<protein>
    <recommendedName>
        <fullName evidence="15 16">Type III pantothenate kinase</fullName>
        <ecNumber evidence="6 16">2.7.1.33</ecNumber>
    </recommendedName>
    <alternativeName>
        <fullName evidence="16">PanK-III</fullName>
    </alternativeName>
    <alternativeName>
        <fullName evidence="16">Pantothenic acid kinase</fullName>
    </alternativeName>
</protein>
<keyword evidence="13 16" id="KW-0173">Coenzyme A biosynthesis</keyword>
<dbReference type="Gene3D" id="3.30.420.40">
    <property type="match status" value="2"/>
</dbReference>